<organism evidence="3 4">
    <name type="scientific">Legionella drancourtii LLAP12</name>
    <dbReference type="NCBI Taxonomy" id="658187"/>
    <lineage>
        <taxon>Bacteria</taxon>
        <taxon>Pseudomonadati</taxon>
        <taxon>Pseudomonadota</taxon>
        <taxon>Gammaproteobacteria</taxon>
        <taxon>Legionellales</taxon>
        <taxon>Legionellaceae</taxon>
        <taxon>Legionella</taxon>
    </lineage>
</organism>
<dbReference type="InParanoid" id="G9ERN4"/>
<reference evidence="3 4" key="1">
    <citation type="journal article" date="2011" name="BMC Genomics">
        <title>Insight into cross-talk between intra-amoebal pathogens.</title>
        <authorList>
            <person name="Gimenez G."/>
            <person name="Bertelli C."/>
            <person name="Moliner C."/>
            <person name="Robert C."/>
            <person name="Raoult D."/>
            <person name="Fournier P.E."/>
            <person name="Greub G."/>
        </authorList>
    </citation>
    <scope>NUCLEOTIDE SEQUENCE [LARGE SCALE GENOMIC DNA]</scope>
    <source>
        <strain evidence="3 4">LLAP12</strain>
    </source>
</reference>
<dbReference type="InterPro" id="IPR001895">
    <property type="entry name" value="RASGEF_cat_dom"/>
</dbReference>
<dbReference type="InterPro" id="IPR036964">
    <property type="entry name" value="RASGEF_cat_dom_sf"/>
</dbReference>
<feature type="domain" description="Ras-GEF" evidence="2">
    <location>
        <begin position="52"/>
        <end position="179"/>
    </location>
</feature>
<feature type="region of interest" description="Disordered" evidence="1">
    <location>
        <begin position="181"/>
        <end position="202"/>
    </location>
</feature>
<proteinExistence type="predicted"/>
<dbReference type="GO" id="GO:0005085">
    <property type="term" value="F:guanyl-nucleotide exchange factor activity"/>
    <property type="evidence" value="ECO:0007669"/>
    <property type="project" value="InterPro"/>
</dbReference>
<evidence type="ECO:0000313" key="4">
    <source>
        <dbReference type="Proteomes" id="UP000002770"/>
    </source>
</evidence>
<dbReference type="Proteomes" id="UP000002770">
    <property type="component" value="Unassembled WGS sequence"/>
</dbReference>
<dbReference type="STRING" id="658187.LDG_7951"/>
<dbReference type="AlphaFoldDB" id="G9ERN4"/>
<keyword evidence="4" id="KW-1185">Reference proteome</keyword>
<sequence>MPKNLFLNWLHYSHTEQKYATLLDIQIRNAFQKLKLSDFDNPAGFANLKNASRELKSFFECRKIFEQFIGDDITENTQQKDPLRAFKKWMNIAEILLQKHNYEAYCLVVYRLSQIDMDLKLSQELSTKNRNSFDTLESFASPKNNFSALRRHMESNQDPRKLSPTFILSKDITTLNEIQGKDKESRQKETILSQSAPQKRHNIPDLSKHLKNTFKLIAERYHSKQSEVVMQETSQQLLVKPLSIIQRESVGSHAVSKLPKASNLPKSEWQSSTPIYNIYGQKISPSFWTRCIHDHCKKMLTAEEFSPQRHP</sequence>
<dbReference type="InterPro" id="IPR023578">
    <property type="entry name" value="Ras_GEF_dom_sf"/>
</dbReference>
<dbReference type="OrthoDB" id="5634217at2"/>
<dbReference type="Gene3D" id="1.10.840.10">
    <property type="entry name" value="Ras guanine-nucleotide exchange factors catalytic domain"/>
    <property type="match status" value="1"/>
</dbReference>
<evidence type="ECO:0000256" key="1">
    <source>
        <dbReference type="SAM" id="MobiDB-lite"/>
    </source>
</evidence>
<dbReference type="eggNOG" id="ENOG5031H36">
    <property type="taxonomic scope" value="Bacteria"/>
</dbReference>
<dbReference type="Pfam" id="PF00617">
    <property type="entry name" value="RasGEF"/>
    <property type="match status" value="1"/>
</dbReference>
<dbReference type="HOGENOM" id="CLU_729178_0_0_6"/>
<evidence type="ECO:0000259" key="2">
    <source>
        <dbReference type="Pfam" id="PF00617"/>
    </source>
</evidence>
<dbReference type="SUPFAM" id="SSF48366">
    <property type="entry name" value="Ras GEF"/>
    <property type="match status" value="1"/>
</dbReference>
<dbReference type="GO" id="GO:0007264">
    <property type="term" value="P:small GTPase-mediated signal transduction"/>
    <property type="evidence" value="ECO:0007669"/>
    <property type="project" value="InterPro"/>
</dbReference>
<dbReference type="EMBL" id="JH413836">
    <property type="protein sequence ID" value="EHL30047.1"/>
    <property type="molecule type" value="Genomic_DNA"/>
</dbReference>
<name>G9ERN4_9GAMM</name>
<protein>
    <recommendedName>
        <fullName evidence="2">Ras-GEF domain-containing protein</fullName>
    </recommendedName>
</protein>
<dbReference type="RefSeq" id="WP_006871840.1">
    <property type="nucleotide sequence ID" value="NZ_JH413836.1"/>
</dbReference>
<accession>G9ERN4</accession>
<gene>
    <name evidence="3" type="ORF">LDG_7951</name>
</gene>
<evidence type="ECO:0000313" key="3">
    <source>
        <dbReference type="EMBL" id="EHL30047.1"/>
    </source>
</evidence>